<feature type="binding site" evidence="7 8">
    <location>
        <position position="122"/>
    </location>
    <ligand>
        <name>S-adenosyl-L-methionine</name>
        <dbReference type="ChEBI" id="CHEBI:59789"/>
    </ligand>
</feature>
<feature type="binding site" evidence="7 8">
    <location>
        <position position="99"/>
    </location>
    <ligand>
        <name>S-adenosyl-L-methionine</name>
        <dbReference type="ChEBI" id="CHEBI:59789"/>
    </ligand>
</feature>
<keyword evidence="6 7" id="KW-0694">RNA-binding</keyword>
<dbReference type="Proteomes" id="UP000228689">
    <property type="component" value="Unassembled WGS sequence"/>
</dbReference>
<dbReference type="EC" id="2.1.1.182" evidence="7"/>
<evidence type="ECO:0000256" key="6">
    <source>
        <dbReference type="ARBA" id="ARBA00022884"/>
    </source>
</evidence>
<evidence type="ECO:0000256" key="3">
    <source>
        <dbReference type="ARBA" id="ARBA00022603"/>
    </source>
</evidence>
<feature type="binding site" evidence="7 8">
    <location>
        <position position="53"/>
    </location>
    <ligand>
        <name>S-adenosyl-L-methionine</name>
        <dbReference type="ChEBI" id="CHEBI:59789"/>
    </ligand>
</feature>
<comment type="caution">
    <text evidence="10">The sequence shown here is derived from an EMBL/GenBank/DDBJ whole genome shotgun (WGS) entry which is preliminary data.</text>
</comment>
<dbReference type="PANTHER" id="PTHR11727:SF7">
    <property type="entry name" value="DIMETHYLADENOSINE TRANSFERASE-RELATED"/>
    <property type="match status" value="1"/>
</dbReference>
<dbReference type="Pfam" id="PF00398">
    <property type="entry name" value="RrnaAD"/>
    <property type="match status" value="1"/>
</dbReference>
<dbReference type="InterPro" id="IPR029063">
    <property type="entry name" value="SAM-dependent_MTases_sf"/>
</dbReference>
<feature type="domain" description="Ribosomal RNA adenine methylase transferase N-terminal" evidence="9">
    <location>
        <begin position="33"/>
        <end position="205"/>
    </location>
</feature>
<dbReference type="InterPro" id="IPR020598">
    <property type="entry name" value="rRNA_Ade_methylase_Trfase_N"/>
</dbReference>
<dbReference type="PANTHER" id="PTHR11727">
    <property type="entry name" value="DIMETHYLADENOSINE TRANSFERASE"/>
    <property type="match status" value="1"/>
</dbReference>
<accession>A0A2M7RET8</accession>
<comment type="function">
    <text evidence="7">Specifically dimethylates two adjacent adenosines (A1518 and A1519) in the loop of a conserved hairpin near the 3'-end of 16S rRNA in the 30S particle. May play a critical role in biogenesis of 30S subunits.</text>
</comment>
<dbReference type="SMART" id="SM00650">
    <property type="entry name" value="rADc"/>
    <property type="match status" value="1"/>
</dbReference>
<dbReference type="InterPro" id="IPR011530">
    <property type="entry name" value="rRNA_adenine_dimethylase"/>
</dbReference>
<evidence type="ECO:0000313" key="10">
    <source>
        <dbReference type="EMBL" id="PIY95273.1"/>
    </source>
</evidence>
<organism evidence="10 11">
    <name type="scientific">Candidatus Komeilibacteria bacterium CG_4_10_14_0_8_um_filter_37_78</name>
    <dbReference type="NCBI Taxonomy" id="1974471"/>
    <lineage>
        <taxon>Bacteria</taxon>
        <taxon>Candidatus Komeiliibacteriota</taxon>
    </lineage>
</organism>
<dbReference type="EMBL" id="PFMC01000020">
    <property type="protein sequence ID" value="PIY95273.1"/>
    <property type="molecule type" value="Genomic_DNA"/>
</dbReference>
<evidence type="ECO:0000256" key="2">
    <source>
        <dbReference type="ARBA" id="ARBA00022552"/>
    </source>
</evidence>
<keyword evidence="2 7" id="KW-0698">rRNA processing</keyword>
<dbReference type="InterPro" id="IPR020596">
    <property type="entry name" value="rRNA_Ade_Mease_Trfase_CS"/>
</dbReference>
<dbReference type="SUPFAM" id="SSF53335">
    <property type="entry name" value="S-adenosyl-L-methionine-dependent methyltransferases"/>
    <property type="match status" value="1"/>
</dbReference>
<comment type="subcellular location">
    <subcellularLocation>
        <location evidence="7">Cytoplasm</location>
    </subcellularLocation>
</comment>
<dbReference type="CDD" id="cd02440">
    <property type="entry name" value="AdoMet_MTases"/>
    <property type="match status" value="1"/>
</dbReference>
<proteinExistence type="inferred from homology"/>
<evidence type="ECO:0000259" key="9">
    <source>
        <dbReference type="SMART" id="SM00650"/>
    </source>
</evidence>
<dbReference type="GO" id="GO:0003723">
    <property type="term" value="F:RNA binding"/>
    <property type="evidence" value="ECO:0007669"/>
    <property type="project" value="UniProtKB-UniRule"/>
</dbReference>
<dbReference type="Gene3D" id="1.10.8.100">
    <property type="entry name" value="Ribosomal RNA adenine dimethylase-like, domain 2"/>
    <property type="match status" value="1"/>
</dbReference>
<evidence type="ECO:0000256" key="8">
    <source>
        <dbReference type="PROSITE-ProRule" id="PRU01026"/>
    </source>
</evidence>
<dbReference type="PROSITE" id="PS01131">
    <property type="entry name" value="RRNA_A_DIMETH"/>
    <property type="match status" value="1"/>
</dbReference>
<name>A0A2M7RET8_9BACT</name>
<dbReference type="AlphaFoldDB" id="A0A2M7RET8"/>
<feature type="binding site" evidence="7 8">
    <location>
        <position position="28"/>
    </location>
    <ligand>
        <name>S-adenosyl-L-methionine</name>
        <dbReference type="ChEBI" id="CHEBI:59789"/>
    </ligand>
</feature>
<dbReference type="GO" id="GO:0005829">
    <property type="term" value="C:cytosol"/>
    <property type="evidence" value="ECO:0007669"/>
    <property type="project" value="TreeGrafter"/>
</dbReference>
<gene>
    <name evidence="7 10" type="primary">rsmA</name>
    <name evidence="7" type="synonym">ksgA</name>
    <name evidence="10" type="ORF">COY67_00900</name>
</gene>
<evidence type="ECO:0000256" key="1">
    <source>
        <dbReference type="ARBA" id="ARBA00022490"/>
    </source>
</evidence>
<evidence type="ECO:0000256" key="5">
    <source>
        <dbReference type="ARBA" id="ARBA00022691"/>
    </source>
</evidence>
<evidence type="ECO:0000256" key="7">
    <source>
        <dbReference type="HAMAP-Rule" id="MF_00607"/>
    </source>
</evidence>
<evidence type="ECO:0000313" key="11">
    <source>
        <dbReference type="Proteomes" id="UP000228689"/>
    </source>
</evidence>
<dbReference type="HAMAP" id="MF_00607">
    <property type="entry name" value="16SrRNA_methyltr_A"/>
    <property type="match status" value="1"/>
</dbReference>
<keyword evidence="4 7" id="KW-0808">Transferase</keyword>
<dbReference type="GO" id="GO:0052908">
    <property type="term" value="F:16S rRNA (adenine(1518)-N(6)/adenine(1519)-N(6))-dimethyltransferase activity"/>
    <property type="evidence" value="ECO:0007669"/>
    <property type="project" value="UniProtKB-EC"/>
</dbReference>
<reference evidence="11" key="1">
    <citation type="submission" date="2017-09" db="EMBL/GenBank/DDBJ databases">
        <title>Depth-based differentiation of microbial function through sediment-hosted aquifers and enrichment of novel symbionts in the deep terrestrial subsurface.</title>
        <authorList>
            <person name="Probst A.J."/>
            <person name="Ladd B."/>
            <person name="Jarett J.K."/>
            <person name="Geller-Mcgrath D.E."/>
            <person name="Sieber C.M.K."/>
            <person name="Emerson J.B."/>
            <person name="Anantharaman K."/>
            <person name="Thomas B.C."/>
            <person name="Malmstrom R."/>
            <person name="Stieglmeier M."/>
            <person name="Klingl A."/>
            <person name="Woyke T."/>
            <person name="Ryan C.M."/>
            <person name="Banfield J.F."/>
        </authorList>
    </citation>
    <scope>NUCLEOTIDE SEQUENCE [LARGE SCALE GENOMIC DNA]</scope>
</reference>
<feature type="binding site" evidence="7 8">
    <location>
        <position position="26"/>
    </location>
    <ligand>
        <name>S-adenosyl-L-methionine</name>
        <dbReference type="ChEBI" id="CHEBI:59789"/>
    </ligand>
</feature>
<keyword evidence="3 7" id="KW-0489">Methyltransferase</keyword>
<dbReference type="InterPro" id="IPR023165">
    <property type="entry name" value="rRNA_Ade_diMease-like_C"/>
</dbReference>
<comment type="catalytic activity">
    <reaction evidence="7">
        <text>adenosine(1518)/adenosine(1519) in 16S rRNA + 4 S-adenosyl-L-methionine = N(6)-dimethyladenosine(1518)/N(6)-dimethyladenosine(1519) in 16S rRNA + 4 S-adenosyl-L-homocysteine + 4 H(+)</text>
        <dbReference type="Rhea" id="RHEA:19609"/>
        <dbReference type="Rhea" id="RHEA-COMP:10232"/>
        <dbReference type="Rhea" id="RHEA-COMP:10233"/>
        <dbReference type="ChEBI" id="CHEBI:15378"/>
        <dbReference type="ChEBI" id="CHEBI:57856"/>
        <dbReference type="ChEBI" id="CHEBI:59789"/>
        <dbReference type="ChEBI" id="CHEBI:74411"/>
        <dbReference type="ChEBI" id="CHEBI:74493"/>
        <dbReference type="EC" id="2.1.1.182"/>
    </reaction>
</comment>
<evidence type="ECO:0000256" key="4">
    <source>
        <dbReference type="ARBA" id="ARBA00022679"/>
    </source>
</evidence>
<protein>
    <recommendedName>
        <fullName evidence="7">Ribosomal RNA small subunit methyltransferase A</fullName>
        <ecNumber evidence="7">2.1.1.182</ecNumber>
    </recommendedName>
    <alternativeName>
        <fullName evidence="7">16S rRNA (adenine(1518)-N(6)/adenine(1519)-N(6))-dimethyltransferase</fullName>
    </alternativeName>
    <alternativeName>
        <fullName evidence="7">16S rRNA dimethyladenosine transferase</fullName>
    </alternativeName>
    <alternativeName>
        <fullName evidence="7">16S rRNA dimethylase</fullName>
    </alternativeName>
    <alternativeName>
        <fullName evidence="7">S-adenosylmethionine-6-N', N'-adenosyl(rRNA) dimethyltransferase</fullName>
    </alternativeName>
</protein>
<feature type="binding site" evidence="7 8">
    <location>
        <position position="74"/>
    </location>
    <ligand>
        <name>S-adenosyl-L-methionine</name>
        <dbReference type="ChEBI" id="CHEBI:59789"/>
    </ligand>
</feature>
<dbReference type="Gene3D" id="3.40.50.150">
    <property type="entry name" value="Vaccinia Virus protein VP39"/>
    <property type="match status" value="1"/>
</dbReference>
<sequence>MNQLLIETKYLIKMHNLKPTHIAGQNFLICEDVLEKIIKSSGVGKGDYVLEIGPGLGILTKQLVTRATKVLAVEYDQSVLPVLATLQLEHDNLEIVNNDILGIKNMDLVKQLGNDNYRVIANIPYHITSRILRKFLSYEPKPRDLWLLVQKEVAERITAKPGNLSRLGISVQFYGQPEIIDIVGKECFHPQPKVDSAILSIKLHHQYFDSLQQFKITEKQFWSVVNGGFVGKRKTLINNLTNSLHLDKEQVTEKIVRMKLNENIRAQELTIDEWIELASILVL</sequence>
<dbReference type="NCBIfam" id="TIGR00755">
    <property type="entry name" value="ksgA"/>
    <property type="match status" value="1"/>
</dbReference>
<comment type="similarity">
    <text evidence="7">Belongs to the class I-like SAM-binding methyltransferase superfamily. rRNA adenine N(6)-methyltransferase family. RsmA subfamily.</text>
</comment>
<dbReference type="PROSITE" id="PS51689">
    <property type="entry name" value="SAM_RNA_A_N6_MT"/>
    <property type="match status" value="1"/>
</dbReference>
<keyword evidence="5 7" id="KW-0949">S-adenosyl-L-methionine</keyword>
<dbReference type="InterPro" id="IPR001737">
    <property type="entry name" value="KsgA/Erm"/>
</dbReference>
<keyword evidence="1 7" id="KW-0963">Cytoplasm</keyword>